<keyword evidence="3" id="KW-0121">Carboxypeptidase</keyword>
<name>A0A914RLI6_PAREQ</name>
<feature type="domain" description="Peptidase M14" evidence="13">
    <location>
        <begin position="125"/>
        <end position="223"/>
    </location>
</feature>
<comment type="similarity">
    <text evidence="2 12">Belongs to the peptidase M14 family.</text>
</comment>
<evidence type="ECO:0000259" key="13">
    <source>
        <dbReference type="PROSITE" id="PS52035"/>
    </source>
</evidence>
<keyword evidence="14" id="KW-1185">Reference proteome</keyword>
<dbReference type="SUPFAM" id="SSF54897">
    <property type="entry name" value="Protease propeptides/inhibitors"/>
    <property type="match status" value="1"/>
</dbReference>
<organism evidence="14 15">
    <name type="scientific">Parascaris equorum</name>
    <name type="common">Equine roundworm</name>
    <dbReference type="NCBI Taxonomy" id="6256"/>
    <lineage>
        <taxon>Eukaryota</taxon>
        <taxon>Metazoa</taxon>
        <taxon>Ecdysozoa</taxon>
        <taxon>Nematoda</taxon>
        <taxon>Chromadorea</taxon>
        <taxon>Rhabditida</taxon>
        <taxon>Spirurina</taxon>
        <taxon>Ascaridomorpha</taxon>
        <taxon>Ascaridoidea</taxon>
        <taxon>Ascarididae</taxon>
        <taxon>Parascaris</taxon>
    </lineage>
</organism>
<accession>A0A914RLI6</accession>
<dbReference type="GO" id="GO:0004181">
    <property type="term" value="F:metallocarboxypeptidase activity"/>
    <property type="evidence" value="ECO:0007669"/>
    <property type="project" value="InterPro"/>
</dbReference>
<keyword evidence="8" id="KW-0862">Zinc</keyword>
<dbReference type="PROSITE" id="PS52035">
    <property type="entry name" value="PEPTIDASE_M14"/>
    <property type="match status" value="1"/>
</dbReference>
<dbReference type="WBParaSite" id="PEQ_0000736901-mRNA-1">
    <property type="protein sequence ID" value="PEQ_0000736901-mRNA-1"/>
    <property type="gene ID" value="PEQ_0000736901"/>
</dbReference>
<evidence type="ECO:0000256" key="12">
    <source>
        <dbReference type="PROSITE-ProRule" id="PRU01379"/>
    </source>
</evidence>
<keyword evidence="10" id="KW-1015">Disulfide bond</keyword>
<dbReference type="Proteomes" id="UP000887564">
    <property type="component" value="Unplaced"/>
</dbReference>
<evidence type="ECO:0000256" key="11">
    <source>
        <dbReference type="ARBA" id="ARBA00069039"/>
    </source>
</evidence>
<dbReference type="AlphaFoldDB" id="A0A914RLI6"/>
<keyword evidence="5" id="KW-0479">Metal-binding</keyword>
<dbReference type="PRINTS" id="PR00765">
    <property type="entry name" value="CRBOXYPTASEA"/>
</dbReference>
<dbReference type="FunFam" id="3.30.70.340:FF:000002">
    <property type="entry name" value="Carboxypeptidase A"/>
    <property type="match status" value="1"/>
</dbReference>
<keyword evidence="9" id="KW-0482">Metalloprotease</keyword>
<protein>
    <recommendedName>
        <fullName evidence="11">Zinc carboxypeptidase A 1</fullName>
    </recommendedName>
</protein>
<dbReference type="GO" id="GO:0006508">
    <property type="term" value="P:proteolysis"/>
    <property type="evidence" value="ECO:0007669"/>
    <property type="project" value="UniProtKB-KW"/>
</dbReference>
<evidence type="ECO:0000256" key="8">
    <source>
        <dbReference type="ARBA" id="ARBA00022833"/>
    </source>
</evidence>
<dbReference type="PANTHER" id="PTHR11705:SF133">
    <property type="entry name" value="PEPTIDASE M14 CARBOXYPEPTIDASE A DOMAIN-CONTAINING PROTEIN"/>
    <property type="match status" value="1"/>
</dbReference>
<keyword evidence="6" id="KW-0732">Signal</keyword>
<dbReference type="InterPro" id="IPR000834">
    <property type="entry name" value="Peptidase_M14"/>
</dbReference>
<evidence type="ECO:0000256" key="5">
    <source>
        <dbReference type="ARBA" id="ARBA00022723"/>
    </source>
</evidence>
<comment type="cofactor">
    <cofactor evidence="1">
        <name>Zn(2+)</name>
        <dbReference type="ChEBI" id="CHEBI:29105"/>
    </cofactor>
</comment>
<evidence type="ECO:0000256" key="3">
    <source>
        <dbReference type="ARBA" id="ARBA00022645"/>
    </source>
</evidence>
<evidence type="ECO:0000256" key="2">
    <source>
        <dbReference type="ARBA" id="ARBA00005988"/>
    </source>
</evidence>
<keyword evidence="4" id="KW-0645">Protease</keyword>
<dbReference type="InterPro" id="IPR003146">
    <property type="entry name" value="M14A_act_pep"/>
</dbReference>
<dbReference type="FunFam" id="3.40.630.10:FF:000084">
    <property type="entry name" value="Carboxypeptidase B2"/>
    <property type="match status" value="1"/>
</dbReference>
<evidence type="ECO:0000256" key="10">
    <source>
        <dbReference type="ARBA" id="ARBA00023157"/>
    </source>
</evidence>
<dbReference type="GO" id="GO:0008270">
    <property type="term" value="F:zinc ion binding"/>
    <property type="evidence" value="ECO:0007669"/>
    <property type="project" value="InterPro"/>
</dbReference>
<dbReference type="SUPFAM" id="SSF53187">
    <property type="entry name" value="Zn-dependent exopeptidases"/>
    <property type="match status" value="1"/>
</dbReference>
<proteinExistence type="inferred from homology"/>
<comment type="caution">
    <text evidence="12">Lacks conserved residue(s) required for the propagation of feature annotation.</text>
</comment>
<dbReference type="Pfam" id="PF00246">
    <property type="entry name" value="Peptidase_M14"/>
    <property type="match status" value="1"/>
</dbReference>
<evidence type="ECO:0000313" key="14">
    <source>
        <dbReference type="Proteomes" id="UP000887564"/>
    </source>
</evidence>
<dbReference type="GO" id="GO:0005615">
    <property type="term" value="C:extracellular space"/>
    <property type="evidence" value="ECO:0007669"/>
    <property type="project" value="TreeGrafter"/>
</dbReference>
<reference evidence="15" key="1">
    <citation type="submission" date="2022-11" db="UniProtKB">
        <authorList>
            <consortium name="WormBaseParasite"/>
        </authorList>
    </citation>
    <scope>IDENTIFICATION</scope>
</reference>
<dbReference type="Gene3D" id="3.30.70.340">
    <property type="entry name" value="Metallocarboxypeptidase-like"/>
    <property type="match status" value="1"/>
</dbReference>
<sequence>MHNVTYDKYQHTSCGQVQHKSFHYSFSFKLIRITPRKWQHLEYLRLLYEGSSPYQLDFWQPPSHVGALVDVVVSPQDAHLFVNDLKTKRIKFIVAISDLQQAIDGERSGKQKNDSLSDGIFSFNKYNRFDIIEDQMRKMRDENPETVTLIEVGKSYENRSLTVVKLGTKRNVGTKDAIWIDGGIHAREWIAPAVALNVINALVANSRNDSTVKKLLDSIDWYI</sequence>
<evidence type="ECO:0000256" key="7">
    <source>
        <dbReference type="ARBA" id="ARBA00022801"/>
    </source>
</evidence>
<dbReference type="Gene3D" id="3.40.630.10">
    <property type="entry name" value="Zn peptidases"/>
    <property type="match status" value="1"/>
</dbReference>
<evidence type="ECO:0000313" key="15">
    <source>
        <dbReference type="WBParaSite" id="PEQ_0000736901-mRNA-1"/>
    </source>
</evidence>
<dbReference type="Pfam" id="PF02244">
    <property type="entry name" value="Propep_M14"/>
    <property type="match status" value="1"/>
</dbReference>
<evidence type="ECO:0000256" key="1">
    <source>
        <dbReference type="ARBA" id="ARBA00001947"/>
    </source>
</evidence>
<keyword evidence="7" id="KW-0378">Hydrolase</keyword>
<dbReference type="PANTHER" id="PTHR11705">
    <property type="entry name" value="PROTEASE FAMILY M14 CARBOXYPEPTIDASE A,B"/>
    <property type="match status" value="1"/>
</dbReference>
<evidence type="ECO:0000256" key="6">
    <source>
        <dbReference type="ARBA" id="ARBA00022729"/>
    </source>
</evidence>
<evidence type="ECO:0000256" key="4">
    <source>
        <dbReference type="ARBA" id="ARBA00022670"/>
    </source>
</evidence>
<dbReference type="InterPro" id="IPR036990">
    <property type="entry name" value="M14A-like_propep"/>
</dbReference>
<evidence type="ECO:0000256" key="9">
    <source>
        <dbReference type="ARBA" id="ARBA00023049"/>
    </source>
</evidence>